<feature type="compositionally biased region" description="Pro residues" evidence="1">
    <location>
        <begin position="10"/>
        <end position="19"/>
    </location>
</feature>
<protein>
    <submittedName>
        <fullName evidence="2">Uncharacterized protein</fullName>
    </submittedName>
</protein>
<feature type="region of interest" description="Disordered" evidence="1">
    <location>
        <begin position="1"/>
        <end position="30"/>
    </location>
</feature>
<reference evidence="2 3" key="1">
    <citation type="journal article" date="2018" name="PLoS Genet.">
        <title>Population sequencing reveals clonal diversity and ancestral inbreeding in the grapevine cultivar Chardonnay.</title>
        <authorList>
            <person name="Roach M.J."/>
            <person name="Johnson D.L."/>
            <person name="Bohlmann J."/>
            <person name="van Vuuren H.J."/>
            <person name="Jones S.J."/>
            <person name="Pretorius I.S."/>
            <person name="Schmidt S.A."/>
            <person name="Borneman A.R."/>
        </authorList>
    </citation>
    <scope>NUCLEOTIDE SEQUENCE [LARGE SCALE GENOMIC DNA]</scope>
    <source>
        <strain evidence="3">cv. Chardonnay</strain>
        <tissue evidence="2">Leaf</tissue>
    </source>
</reference>
<evidence type="ECO:0000256" key="1">
    <source>
        <dbReference type="SAM" id="MobiDB-lite"/>
    </source>
</evidence>
<feature type="compositionally biased region" description="Low complexity" evidence="1">
    <location>
        <begin position="20"/>
        <end position="30"/>
    </location>
</feature>
<dbReference type="EMBL" id="QGNW01000209">
    <property type="protein sequence ID" value="RVW84904.1"/>
    <property type="molecule type" value="Genomic_DNA"/>
</dbReference>
<accession>A0A438HKD9</accession>
<sequence length="57" mass="5740">MPEAASSAPPATPGTPPVVPTTSEPHPSESSIAISISEFRGLCHTLQTLTATQGVLA</sequence>
<name>A0A438HKD9_VITVI</name>
<dbReference type="AlphaFoldDB" id="A0A438HKD9"/>
<comment type="caution">
    <text evidence="2">The sequence shown here is derived from an EMBL/GenBank/DDBJ whole genome shotgun (WGS) entry which is preliminary data.</text>
</comment>
<proteinExistence type="predicted"/>
<dbReference type="Proteomes" id="UP000288805">
    <property type="component" value="Unassembled WGS sequence"/>
</dbReference>
<gene>
    <name evidence="2" type="ORF">CK203_039485</name>
</gene>
<evidence type="ECO:0000313" key="2">
    <source>
        <dbReference type="EMBL" id="RVW84904.1"/>
    </source>
</evidence>
<organism evidence="2 3">
    <name type="scientific">Vitis vinifera</name>
    <name type="common">Grape</name>
    <dbReference type="NCBI Taxonomy" id="29760"/>
    <lineage>
        <taxon>Eukaryota</taxon>
        <taxon>Viridiplantae</taxon>
        <taxon>Streptophyta</taxon>
        <taxon>Embryophyta</taxon>
        <taxon>Tracheophyta</taxon>
        <taxon>Spermatophyta</taxon>
        <taxon>Magnoliopsida</taxon>
        <taxon>eudicotyledons</taxon>
        <taxon>Gunneridae</taxon>
        <taxon>Pentapetalae</taxon>
        <taxon>rosids</taxon>
        <taxon>Vitales</taxon>
        <taxon>Vitaceae</taxon>
        <taxon>Viteae</taxon>
        <taxon>Vitis</taxon>
    </lineage>
</organism>
<evidence type="ECO:0000313" key="3">
    <source>
        <dbReference type="Proteomes" id="UP000288805"/>
    </source>
</evidence>